<keyword evidence="2" id="KW-1185">Reference proteome</keyword>
<evidence type="ECO:0000313" key="1">
    <source>
        <dbReference type="EMBL" id="KZO90031.1"/>
    </source>
</evidence>
<dbReference type="AlphaFoldDB" id="A0A167G005"/>
<organism evidence="1 2">
    <name type="scientific">Calocera viscosa (strain TUFC12733)</name>
    <dbReference type="NCBI Taxonomy" id="1330018"/>
    <lineage>
        <taxon>Eukaryota</taxon>
        <taxon>Fungi</taxon>
        <taxon>Dikarya</taxon>
        <taxon>Basidiomycota</taxon>
        <taxon>Agaricomycotina</taxon>
        <taxon>Dacrymycetes</taxon>
        <taxon>Dacrymycetales</taxon>
        <taxon>Dacrymycetaceae</taxon>
        <taxon>Calocera</taxon>
    </lineage>
</organism>
<sequence>MKPGVLAEALASAPLDGAGARTSLPSALMQRTFGMTESAWSRLLGTRESLWNDRHSFLAVVRITGTDLEDFDWAQPFWQNFKESSEVRCIM</sequence>
<reference evidence="1 2" key="1">
    <citation type="journal article" date="2016" name="Mol. Biol. Evol.">
        <title>Comparative Genomics of Early-Diverging Mushroom-Forming Fungi Provides Insights into the Origins of Lignocellulose Decay Capabilities.</title>
        <authorList>
            <person name="Nagy L.G."/>
            <person name="Riley R."/>
            <person name="Tritt A."/>
            <person name="Adam C."/>
            <person name="Daum C."/>
            <person name="Floudas D."/>
            <person name="Sun H."/>
            <person name="Yadav J.S."/>
            <person name="Pangilinan J."/>
            <person name="Larsson K.H."/>
            <person name="Matsuura K."/>
            <person name="Barry K."/>
            <person name="Labutti K."/>
            <person name="Kuo R."/>
            <person name="Ohm R.A."/>
            <person name="Bhattacharya S.S."/>
            <person name="Shirouzu T."/>
            <person name="Yoshinaga Y."/>
            <person name="Martin F.M."/>
            <person name="Grigoriev I.V."/>
            <person name="Hibbett D.S."/>
        </authorList>
    </citation>
    <scope>NUCLEOTIDE SEQUENCE [LARGE SCALE GENOMIC DNA]</scope>
    <source>
        <strain evidence="1 2">TUFC12733</strain>
    </source>
</reference>
<dbReference type="Proteomes" id="UP000076738">
    <property type="component" value="Unassembled WGS sequence"/>
</dbReference>
<proteinExistence type="predicted"/>
<name>A0A167G005_CALVF</name>
<gene>
    <name evidence="1" type="ORF">CALVIDRAFT_543027</name>
</gene>
<protein>
    <submittedName>
        <fullName evidence="1">Uncharacterized protein</fullName>
    </submittedName>
</protein>
<accession>A0A167G005</accession>
<dbReference type="OrthoDB" id="10003767at2759"/>
<dbReference type="EMBL" id="KV417354">
    <property type="protein sequence ID" value="KZO90031.1"/>
    <property type="molecule type" value="Genomic_DNA"/>
</dbReference>
<evidence type="ECO:0000313" key="2">
    <source>
        <dbReference type="Proteomes" id="UP000076738"/>
    </source>
</evidence>